<name>A0A173GBP2_9CAUD</name>
<evidence type="ECO:0000313" key="1">
    <source>
        <dbReference type="EMBL" id="ANH50680.1"/>
    </source>
</evidence>
<organism evidence="1 2">
    <name type="scientific">Bacillus phage SalinJah</name>
    <dbReference type="NCBI Taxonomy" id="1837830"/>
    <lineage>
        <taxon>Viruses</taxon>
        <taxon>Duplodnaviria</taxon>
        <taxon>Heunggongvirae</taxon>
        <taxon>Uroviricota</taxon>
        <taxon>Caudoviricetes</taxon>
        <taxon>Herelleviridae</taxon>
        <taxon>Bastillevirinae</taxon>
        <taxon>Wphvirus</taxon>
        <taxon>Wphvirus BPS13</taxon>
    </lineage>
</organism>
<evidence type="ECO:0000313" key="2">
    <source>
        <dbReference type="Proteomes" id="UP000203219"/>
    </source>
</evidence>
<dbReference type="RefSeq" id="YP_009281988.1">
    <property type="nucleotide sequence ID" value="NC_031034.1"/>
</dbReference>
<accession>A0A173GBP2</accession>
<dbReference type="GeneID" id="29059931"/>
<dbReference type="EMBL" id="KX011169">
    <property type="protein sequence ID" value="ANH50680.1"/>
    <property type="molecule type" value="Genomic_DNA"/>
</dbReference>
<sequence length="118" mass="13094">MFTIRDTEYNDSYLTVDVAMGGIEFTFVDGPEEEDTLAVVINPSQLKQIVNILEDATARSVGNYVKLPQVSETEELDVCNLRSFGEYMITLESAGLGISMTPDDKQLLVAYIVDYLGE</sequence>
<proteinExistence type="predicted"/>
<gene>
    <name evidence="1" type="ORF">SALINJAH_34</name>
</gene>
<dbReference type="Proteomes" id="UP000203219">
    <property type="component" value="Segment"/>
</dbReference>
<reference evidence="2" key="1">
    <citation type="submission" date="2016-04" db="EMBL/GenBank/DDBJ databases">
        <authorList>
            <person name="Adebesin M.O."/>
            <person name="Ahama K."/>
            <person name="Alekasir E.M."/>
            <person name="Ali S."/>
            <person name="Aligholizadeh E."/>
            <person name="Allison J.M."/>
            <person name="Alzaher A."/>
            <person name="Andaya C.D."/>
            <person name="Asfaw S."/>
            <person name="Bansal N."/>
            <person name="Beauchard M.A."/>
            <person name="Betancourt K.A."/>
            <person name="Bhatia B."/>
            <person name="Boretti N.A."/>
            <person name="Brondi J.N."/>
            <person name="Byrd C.E."/>
            <person name="Cao A."/>
            <person name="Cardosa E.A."/>
            <person name="Carter A."/>
            <person name="Chen S."/>
            <person name="Chen Y."/>
            <person name="Clara V.K."/>
            <person name="Cobuzzi M."/>
            <person name="Conn O.L."/>
            <person name="Crosby I.A."/>
            <person name="Daly S.B."/>
            <person name="Depaz I.X."/>
            <person name="Dhaurali S."/>
            <person name="Dowdy K.M."/>
            <person name="Edokobi N.B."/>
            <person name="Ekanayake A.B."/>
            <person name="Ekekwe S.O."/>
            <person name="Emond M.A."/>
            <person name="Endres L."/>
            <person name="Eng S."/>
            <person name="Felkoski S.A."/>
            <person name="Gant C.D."/>
            <person name="Gaskin B."/>
            <person name="Gondal S."/>
            <person name="Gutmann J."/>
            <person name="Ha T.-A."/>
            <person name="Habteyes H."/>
            <person name="Hariri O."/>
            <person name="Healey R.M."/>
            <person name="Heins J.L."/>
            <person name="Henderson A.L."/>
            <person name="Hernandez F.M."/>
            <person name="Hoang P.T."/>
            <person name="Hope K.T."/>
            <person name="Husna A."/>
            <person name="Hussain A."/>
            <person name="Imani O."/>
            <person name="Jackson N.L."/>
            <person name="Jacob V.M."/>
            <person name="Kang C."/>
            <person name="Kantov R.M."/>
            <person name="Kavuru S."/>
            <person name="Kerr M.S."/>
            <person name="Khan O.A."/>
            <person name="Khan T.M."/>
            <person name="King T."/>
            <person name="Kulkarni R."/>
            <person name="Li A."/>
            <person name="Maczka C."/>
            <person name="Maisonet E."/>
            <person name="Majethia P.M."/>
            <person name="Malik D.A."/>
            <person name="Mariam A."/>
            <person name="Marquess E.B."/>
            <person name="Mattison J."/>
            <person name="Mcdonald N."/>
            <person name="Mehr S."/>
            <person name="Mengers S.R."/>
            <person name="Michaels D.P."/>
            <person name="Mondal S."/>
            <person name="Monney D.B."/>
            <person name="Nakhleh S.I."/>
            <person name="Ndubuizu N.C."/>
            <person name="Nguyen A.H."/>
            <person name="Nguyen K.M."/>
            <person name="Nguyen M.T."/>
            <person name="Nicholas M.L."/>
            <person name="Nimalan J.P."/>
            <person name="O'Connell R.A."/>
            <person name="Odoi E."/>
            <person name="Ojo L."/>
            <person name="Okoye A.E."/>
            <person name="Olateru-Olagbegi O."/>
            <person name="Osei K.V."/>
            <person name="Osei-Tutu A."/>
            <person name="Palilla A.M."/>
            <person name="Pancholi S."/>
            <person name="Park J.H."/>
            <person name="Patel K."/>
            <person name="Patel P."/>
            <person name="Pennington E."/>
            <person name="Peterson R.E."/>
            <person name="Pon J."/>
            <person name="Pourkarim H."/>
            <person name="Reed M.L."/>
            <person name="Rottman V."/>
            <person name="Salazar J."/>
            <person name="Samet S."/>
            <person name="Sendze O."/>
            <person name="Stelmack M.A."/>
            <person name="Stinnett R."/>
            <person name="Tchouaga A.L."/>
            <person name="Thompson E.M."/>
            <person name="Tran N.G."/>
            <person name="Truong T."/>
            <person name="Udo J.A."/>
            <person name="Verona L.T."/>
            <person name="Vu T.-Q."/>
            <person name="Wade J."/>
            <person name="Wang N.Q."/>
            <person name="Waters Z.M."/>
            <person name="Wellman R.J."/>
            <person name="Woldegabreal S."/>
            <person name="Yee A.C."/>
            <person name="Yirefu M."/>
            <person name="Zahangir S."/>
            <person name="Zhai Y."/>
            <person name="Devine C.L."/>
            <person name="Liao K."/>
            <person name="Prasad P.K."/>
            <person name="Ruthenberg K.J."/>
            <person name="Shonk J.A."/>
            <person name="Way M."/>
            <person name="Yousufi H.K."/>
            <person name="Cao L."/>
            <person name="Fox J."/>
            <person name="Hobbs E."/>
            <person name="Kilic S."/>
            <person name="Nunn R."/>
            <person name="Patel R."/>
            <person name="Rubenstein M."/>
            <person name="Cresawn S.G."/>
            <person name="Russell D.A."/>
            <person name="Pope W.H."/>
            <person name="Jacobs-Sera D."/>
            <person name="Hendrix R.W."/>
            <person name="Hatfull G.F."/>
            <person name="Erill I."/>
            <person name="Caruso S.M."/>
        </authorList>
    </citation>
    <scope>NUCLEOTIDE SEQUENCE [LARGE SCALE GENOMIC DNA]</scope>
</reference>
<dbReference type="KEGG" id="vg:29059931"/>
<protein>
    <submittedName>
        <fullName evidence="1">Uncharacterized protein</fullName>
    </submittedName>
</protein>